<protein>
    <submittedName>
        <fullName evidence="2">Uncharacterized protein</fullName>
    </submittedName>
</protein>
<feature type="region of interest" description="Disordered" evidence="1">
    <location>
        <begin position="31"/>
        <end position="72"/>
    </location>
</feature>
<dbReference type="AlphaFoldDB" id="A0A0J7JBB4"/>
<comment type="caution">
    <text evidence="2">The sequence shown here is derived from an EMBL/GenBank/DDBJ whole genome shotgun (WGS) entry which is preliminary data.</text>
</comment>
<dbReference type="RefSeq" id="WP_048495858.1">
    <property type="nucleotide sequence ID" value="NZ_LFBU01000001.1"/>
</dbReference>
<evidence type="ECO:0000313" key="3">
    <source>
        <dbReference type="Proteomes" id="UP000036102"/>
    </source>
</evidence>
<dbReference type="PATRIC" id="fig|1658765.3.peg.2008"/>
<proteinExistence type="predicted"/>
<dbReference type="EMBL" id="LFBU01000001">
    <property type="protein sequence ID" value="KMQ75798.1"/>
    <property type="molecule type" value="Genomic_DNA"/>
</dbReference>
<dbReference type="Proteomes" id="UP000036102">
    <property type="component" value="Unassembled WGS sequence"/>
</dbReference>
<dbReference type="STRING" id="1658765.Msub_12007"/>
<dbReference type="OrthoDB" id="6371097at2"/>
<organism evidence="2 3">
    <name type="scientific">Marinobacter subterrani</name>
    <dbReference type="NCBI Taxonomy" id="1658765"/>
    <lineage>
        <taxon>Bacteria</taxon>
        <taxon>Pseudomonadati</taxon>
        <taxon>Pseudomonadota</taxon>
        <taxon>Gammaproteobacteria</taxon>
        <taxon>Pseudomonadales</taxon>
        <taxon>Marinobacteraceae</taxon>
        <taxon>Marinobacter</taxon>
    </lineage>
</organism>
<sequence length="72" mass="7895">MASEDENTSPGTAKPARIRKAACGIRFDEDELQEGIDFSNAAKLKPASDDTENAEKPMPSARDKHRKAHRNA</sequence>
<name>A0A0J7JBB4_9GAMM</name>
<reference evidence="2 3" key="1">
    <citation type="submission" date="2015-06" db="EMBL/GenBank/DDBJ databases">
        <title>Marinobacter subterrani, a genetically tractable neutrophilic iron-oxidizing strain isolated from the Soudan Iron Mine.</title>
        <authorList>
            <person name="Bonis B.M."/>
            <person name="Gralnick J.A."/>
        </authorList>
    </citation>
    <scope>NUCLEOTIDE SEQUENCE [LARGE SCALE GENOMIC DNA]</scope>
    <source>
        <strain evidence="2 3">JG233</strain>
    </source>
</reference>
<accession>A0A0J7JBB4</accession>
<keyword evidence="3" id="KW-1185">Reference proteome</keyword>
<evidence type="ECO:0000256" key="1">
    <source>
        <dbReference type="SAM" id="MobiDB-lite"/>
    </source>
</evidence>
<gene>
    <name evidence="2" type="ORF">Msub_12007</name>
</gene>
<feature type="compositionally biased region" description="Basic residues" evidence="1">
    <location>
        <begin position="63"/>
        <end position="72"/>
    </location>
</feature>
<evidence type="ECO:0000313" key="2">
    <source>
        <dbReference type="EMBL" id="KMQ75798.1"/>
    </source>
</evidence>